<dbReference type="OrthoDB" id="9808910at2"/>
<evidence type="ECO:0000313" key="4">
    <source>
        <dbReference type="EMBL" id="AKJ28420.1"/>
    </source>
</evidence>
<name>A0A0G3BPC4_9BURK</name>
<feature type="domain" description="SHSP" evidence="3">
    <location>
        <begin position="33"/>
        <end position="147"/>
    </location>
</feature>
<evidence type="ECO:0000313" key="5">
    <source>
        <dbReference type="Proteomes" id="UP000035352"/>
    </source>
</evidence>
<dbReference type="Gene3D" id="2.60.40.790">
    <property type="match status" value="1"/>
</dbReference>
<comment type="similarity">
    <text evidence="1 2">Belongs to the small heat shock protein (HSP20) family.</text>
</comment>
<dbReference type="SUPFAM" id="SSF49764">
    <property type="entry name" value="HSP20-like chaperones"/>
    <property type="match status" value="1"/>
</dbReference>
<dbReference type="Pfam" id="PF00011">
    <property type="entry name" value="HSP20"/>
    <property type="match status" value="1"/>
</dbReference>
<dbReference type="STRING" id="413882.AAW51_1729"/>
<gene>
    <name evidence="4" type="ORF">AAW51_1729</name>
</gene>
<dbReference type="InterPro" id="IPR002068">
    <property type="entry name" value="A-crystallin/Hsp20_dom"/>
</dbReference>
<dbReference type="InterPro" id="IPR008978">
    <property type="entry name" value="HSP20-like_chaperone"/>
</dbReference>
<dbReference type="Proteomes" id="UP000035352">
    <property type="component" value="Chromosome"/>
</dbReference>
<keyword evidence="5" id="KW-1185">Reference proteome</keyword>
<protein>
    <submittedName>
        <fullName evidence="4">HSP20 family protein</fullName>
    </submittedName>
</protein>
<dbReference type="PANTHER" id="PTHR11527">
    <property type="entry name" value="HEAT-SHOCK PROTEIN 20 FAMILY MEMBER"/>
    <property type="match status" value="1"/>
</dbReference>
<dbReference type="InterPro" id="IPR031107">
    <property type="entry name" value="Small_HSP"/>
</dbReference>
<organism evidence="4 5">
    <name type="scientific">Caldimonas brevitalea</name>
    <dbReference type="NCBI Taxonomy" id="413882"/>
    <lineage>
        <taxon>Bacteria</taxon>
        <taxon>Pseudomonadati</taxon>
        <taxon>Pseudomonadota</taxon>
        <taxon>Betaproteobacteria</taxon>
        <taxon>Burkholderiales</taxon>
        <taxon>Sphaerotilaceae</taxon>
        <taxon>Caldimonas</taxon>
    </lineage>
</organism>
<accession>A0A0G3BPC4</accession>
<evidence type="ECO:0000259" key="3">
    <source>
        <dbReference type="PROSITE" id="PS01031"/>
    </source>
</evidence>
<dbReference type="EMBL" id="CP011371">
    <property type="protein sequence ID" value="AKJ28420.1"/>
    <property type="molecule type" value="Genomic_DNA"/>
</dbReference>
<proteinExistence type="inferred from homology"/>
<dbReference type="RefSeq" id="WP_053013437.1">
    <property type="nucleotide sequence ID" value="NZ_CP011371.1"/>
</dbReference>
<dbReference type="PROSITE" id="PS01031">
    <property type="entry name" value="SHSP"/>
    <property type="match status" value="1"/>
</dbReference>
<dbReference type="KEGG" id="pbh:AAW51_1729"/>
<evidence type="ECO:0000256" key="1">
    <source>
        <dbReference type="PROSITE-ProRule" id="PRU00285"/>
    </source>
</evidence>
<dbReference type="CDD" id="cd06464">
    <property type="entry name" value="ACD_sHsps-like"/>
    <property type="match status" value="1"/>
</dbReference>
<evidence type="ECO:0000256" key="2">
    <source>
        <dbReference type="RuleBase" id="RU003616"/>
    </source>
</evidence>
<sequence length="147" mass="15886">MFVMPVSRSAVLRPELARAFDRFMADTRAAVTATSSAAQVPALDVVETDAAYLVTVDLPGVAKENVKLTVEGKRVQLEAEEKVEGQQGEAQRLVYRERAPRKYARSFTLPVAVAVEQSAARASLDKGVLTLTLPKVAAHQPVQIAVN</sequence>
<reference evidence="4 5" key="1">
    <citation type="submission" date="2015-05" db="EMBL/GenBank/DDBJ databases">
        <authorList>
            <person name="Tang B."/>
            <person name="Yu Y."/>
        </authorList>
    </citation>
    <scope>NUCLEOTIDE SEQUENCE [LARGE SCALE GENOMIC DNA]</scope>
    <source>
        <strain evidence="4 5">DSM 7029</strain>
    </source>
</reference>
<dbReference type="AlphaFoldDB" id="A0A0G3BPC4"/>